<proteinExistence type="inferred from homology"/>
<dbReference type="CDD" id="cd03109">
    <property type="entry name" value="DTBS"/>
    <property type="match status" value="1"/>
</dbReference>
<dbReference type="UniPathway" id="UPA00078">
    <property type="reaction ID" value="UER00161"/>
</dbReference>
<feature type="binding site" evidence="8">
    <location>
        <position position="126"/>
    </location>
    <ligand>
        <name>Mg(2+)</name>
        <dbReference type="ChEBI" id="CHEBI:18420"/>
    </ligand>
</feature>
<comment type="catalytic activity">
    <reaction evidence="8">
        <text>(7R,8S)-7,8-diammoniononanoate + CO2 + ATP = (4R,5S)-dethiobiotin + ADP + phosphate + 3 H(+)</text>
        <dbReference type="Rhea" id="RHEA:15805"/>
        <dbReference type="ChEBI" id="CHEBI:15378"/>
        <dbReference type="ChEBI" id="CHEBI:16526"/>
        <dbReference type="ChEBI" id="CHEBI:30616"/>
        <dbReference type="ChEBI" id="CHEBI:43474"/>
        <dbReference type="ChEBI" id="CHEBI:149469"/>
        <dbReference type="ChEBI" id="CHEBI:149473"/>
        <dbReference type="ChEBI" id="CHEBI:456216"/>
        <dbReference type="EC" id="6.3.3.3"/>
    </reaction>
</comment>
<keyword evidence="7 8" id="KW-0460">Magnesium</keyword>
<comment type="subcellular location">
    <subcellularLocation>
        <location evidence="8">Cytoplasm</location>
    </subcellularLocation>
</comment>
<feature type="binding site" evidence="8">
    <location>
        <position position="16"/>
    </location>
    <ligand>
        <name>Mg(2+)</name>
        <dbReference type="ChEBI" id="CHEBI:18420"/>
    </ligand>
</feature>
<dbReference type="Proteomes" id="UP000595009">
    <property type="component" value="Chromosome"/>
</dbReference>
<evidence type="ECO:0000256" key="7">
    <source>
        <dbReference type="ARBA" id="ARBA00022842"/>
    </source>
</evidence>
<dbReference type="NCBIfam" id="TIGR00347">
    <property type="entry name" value="bioD"/>
    <property type="match status" value="1"/>
</dbReference>
<evidence type="ECO:0000256" key="6">
    <source>
        <dbReference type="ARBA" id="ARBA00022840"/>
    </source>
</evidence>
<comment type="caution">
    <text evidence="8">Lacks conserved residue(s) required for the propagation of feature annotation.</text>
</comment>
<comment type="pathway">
    <text evidence="8">Cofactor biosynthesis; biotin biosynthesis; biotin from 7,8-diaminononanoate: step 1/2.</text>
</comment>
<feature type="binding site" evidence="8">
    <location>
        <begin position="12"/>
        <end position="17"/>
    </location>
    <ligand>
        <name>ATP</name>
        <dbReference type="ChEBI" id="CHEBI:30616"/>
    </ligand>
</feature>
<dbReference type="InterPro" id="IPR027417">
    <property type="entry name" value="P-loop_NTPase"/>
</dbReference>
<dbReference type="GO" id="GO:0009102">
    <property type="term" value="P:biotin biosynthetic process"/>
    <property type="evidence" value="ECO:0007669"/>
    <property type="project" value="UniProtKB-UniRule"/>
</dbReference>
<dbReference type="AlphaFoldDB" id="A0A369YCN1"/>
<comment type="function">
    <text evidence="8">Catalyzes a mechanistically unusual reaction, the ATP-dependent insertion of CO2 between the N7 and N8 nitrogen atoms of 7,8-diaminopelargonic acid (DAPA, also called 7,8-diammoniononanoate) to form a ureido ring.</text>
</comment>
<reference evidence="9 10" key="1">
    <citation type="submission" date="2020-10" db="EMBL/GenBank/DDBJ databases">
        <title>Genomic diversity and antimicrobial resistance of Haemophilus colonising the airways of young children with cystic fibrosis.</title>
        <authorList>
            <person name="Watts S.C."/>
            <person name="Judd L.M."/>
            <person name="Carzino R."/>
            <person name="Ranganathan S."/>
            <person name="Holt K.E."/>
        </authorList>
    </citation>
    <scope>NUCLEOTIDE SEQUENCE [LARGE SCALE GENOMIC DNA]</scope>
    <source>
        <strain evidence="9 10">M1C137_2</strain>
    </source>
</reference>
<protein>
    <recommendedName>
        <fullName evidence="8">ATP-dependent dethiobiotin synthetase BioD</fullName>
        <ecNumber evidence="8">6.3.3.3</ecNumber>
    </recommendedName>
    <alternativeName>
        <fullName evidence="8">DTB synthetase</fullName>
        <shortName evidence="8">DTBS</shortName>
    </alternativeName>
    <alternativeName>
        <fullName evidence="8">Dethiobiotin synthase</fullName>
    </alternativeName>
</protein>
<keyword evidence="6 8" id="KW-0067">ATP-binding</keyword>
<evidence type="ECO:0000256" key="8">
    <source>
        <dbReference type="HAMAP-Rule" id="MF_00336"/>
    </source>
</evidence>
<organism evidence="9 10">
    <name type="scientific">Haemophilus parainfluenzae</name>
    <dbReference type="NCBI Taxonomy" id="729"/>
    <lineage>
        <taxon>Bacteria</taxon>
        <taxon>Pseudomonadati</taxon>
        <taxon>Pseudomonadota</taxon>
        <taxon>Gammaproteobacteria</taxon>
        <taxon>Pasteurellales</taxon>
        <taxon>Pasteurellaceae</taxon>
        <taxon>Haemophilus</taxon>
    </lineage>
</organism>
<evidence type="ECO:0000256" key="1">
    <source>
        <dbReference type="ARBA" id="ARBA00022490"/>
    </source>
</evidence>
<keyword evidence="2 8" id="KW-0436">Ligase</keyword>
<comment type="cofactor">
    <cofactor evidence="8">
        <name>Mg(2+)</name>
        <dbReference type="ChEBI" id="CHEBI:18420"/>
    </cofactor>
</comment>
<dbReference type="InterPro" id="IPR004472">
    <property type="entry name" value="DTB_synth_BioD"/>
</dbReference>
<gene>
    <name evidence="8 9" type="primary">bioD</name>
    <name evidence="9" type="ORF">INP94_07880</name>
</gene>
<dbReference type="SUPFAM" id="SSF52540">
    <property type="entry name" value="P-loop containing nucleoside triphosphate hydrolases"/>
    <property type="match status" value="1"/>
</dbReference>
<feature type="binding site" evidence="8">
    <location>
        <begin position="215"/>
        <end position="217"/>
    </location>
    <ligand>
        <name>ATP</name>
        <dbReference type="ChEBI" id="CHEBI:30616"/>
    </ligand>
</feature>
<dbReference type="PIRSF" id="PIRSF006755">
    <property type="entry name" value="DTB_synth"/>
    <property type="match status" value="1"/>
</dbReference>
<dbReference type="FunFam" id="3.40.50.300:FF:000292">
    <property type="entry name" value="ATP-dependent dethiobiotin synthetase BioD"/>
    <property type="match status" value="1"/>
</dbReference>
<dbReference type="GO" id="GO:0042803">
    <property type="term" value="F:protein homodimerization activity"/>
    <property type="evidence" value="ECO:0007669"/>
    <property type="project" value="UniProtKB-ARBA"/>
</dbReference>
<dbReference type="GO" id="GO:0005524">
    <property type="term" value="F:ATP binding"/>
    <property type="evidence" value="ECO:0007669"/>
    <property type="project" value="UniProtKB-UniRule"/>
</dbReference>
<feature type="binding site" evidence="8">
    <location>
        <position position="68"/>
    </location>
    <ligand>
        <name>ATP</name>
        <dbReference type="ChEBI" id="CHEBI:30616"/>
    </ligand>
</feature>
<evidence type="ECO:0000313" key="10">
    <source>
        <dbReference type="Proteomes" id="UP000595009"/>
    </source>
</evidence>
<evidence type="ECO:0000313" key="9">
    <source>
        <dbReference type="EMBL" id="QOR16787.1"/>
    </source>
</evidence>
<keyword evidence="5 8" id="KW-0093">Biotin biosynthesis</keyword>
<dbReference type="GO" id="GO:0000287">
    <property type="term" value="F:magnesium ion binding"/>
    <property type="evidence" value="ECO:0007669"/>
    <property type="project" value="UniProtKB-UniRule"/>
</dbReference>
<dbReference type="RefSeq" id="WP_049373403.1">
    <property type="nucleotide sequence ID" value="NZ_CP063112.1"/>
</dbReference>
<evidence type="ECO:0000256" key="5">
    <source>
        <dbReference type="ARBA" id="ARBA00022756"/>
    </source>
</evidence>
<dbReference type="GO" id="GO:0005829">
    <property type="term" value="C:cytosol"/>
    <property type="evidence" value="ECO:0007669"/>
    <property type="project" value="TreeGrafter"/>
</dbReference>
<keyword evidence="4 8" id="KW-0547">Nucleotide-binding</keyword>
<keyword evidence="1 8" id="KW-0963">Cytoplasm</keyword>
<name>A0A369YCN1_HAEPA</name>
<dbReference type="Pfam" id="PF13500">
    <property type="entry name" value="AAA_26"/>
    <property type="match status" value="1"/>
</dbReference>
<sequence>MSSFFVAGTDTDVGKTTACRAIIQALQAKGVRIVGYKPIACSCEEGIYPVENQSNESQTDYDAENNSDVLALMDATNEPVSYQEVNSYTFAHSLPMLTRDKSRIKLSKINQALTILVQKYQSVVVEGSFGLLTPMAEGKSFADWVVEHKMPVVLVVGIKEGCINHALLTAQVIKQLGVPLLGWIANRINPCLGHYKEVVDILEAQIDAPLLGKIPYIHKPESQELGHYLTNIDRLMYMQTELVK</sequence>
<feature type="binding site" evidence="8">
    <location>
        <begin position="186"/>
        <end position="187"/>
    </location>
    <ligand>
        <name>ATP</name>
        <dbReference type="ChEBI" id="CHEBI:30616"/>
    </ligand>
</feature>
<evidence type="ECO:0000256" key="4">
    <source>
        <dbReference type="ARBA" id="ARBA00022741"/>
    </source>
</evidence>
<evidence type="ECO:0000256" key="3">
    <source>
        <dbReference type="ARBA" id="ARBA00022723"/>
    </source>
</evidence>
<dbReference type="PANTHER" id="PTHR43210:SF5">
    <property type="entry name" value="DETHIOBIOTIN SYNTHETASE"/>
    <property type="match status" value="1"/>
</dbReference>
<feature type="active site" evidence="8">
    <location>
        <position position="37"/>
    </location>
</feature>
<feature type="binding site" evidence="8">
    <location>
        <position position="68"/>
    </location>
    <ligand>
        <name>Mg(2+)</name>
        <dbReference type="ChEBI" id="CHEBI:18420"/>
    </ligand>
</feature>
<evidence type="ECO:0000256" key="2">
    <source>
        <dbReference type="ARBA" id="ARBA00022598"/>
    </source>
</evidence>
<accession>A0A369YCN1</accession>
<comment type="similarity">
    <text evidence="8">Belongs to the dethiobiotin synthetase family.</text>
</comment>
<dbReference type="EC" id="6.3.3.3" evidence="8"/>
<comment type="subunit">
    <text evidence="8">Homodimer.</text>
</comment>
<dbReference type="GO" id="GO:0004141">
    <property type="term" value="F:dethiobiotin synthase activity"/>
    <property type="evidence" value="ECO:0007669"/>
    <property type="project" value="UniProtKB-UniRule"/>
</dbReference>
<dbReference type="HAMAP" id="MF_00336">
    <property type="entry name" value="BioD"/>
    <property type="match status" value="1"/>
</dbReference>
<dbReference type="EMBL" id="CP063120">
    <property type="protein sequence ID" value="QOR16787.1"/>
    <property type="molecule type" value="Genomic_DNA"/>
</dbReference>
<dbReference type="Gene3D" id="3.40.50.300">
    <property type="entry name" value="P-loop containing nucleotide triphosphate hydrolases"/>
    <property type="match status" value="1"/>
</dbReference>
<dbReference type="PANTHER" id="PTHR43210">
    <property type="entry name" value="DETHIOBIOTIN SYNTHETASE"/>
    <property type="match status" value="1"/>
</dbReference>
<keyword evidence="3 8" id="KW-0479">Metal-binding</keyword>